<dbReference type="InterPro" id="IPR011689">
    <property type="entry name" value="PaRep2b"/>
</dbReference>
<feature type="domain" description="PaRep2b" evidence="1">
    <location>
        <begin position="100"/>
        <end position="329"/>
    </location>
</feature>
<dbReference type="Proteomes" id="UP000005867">
    <property type="component" value="Chromosome"/>
</dbReference>
<dbReference type="AlphaFoldDB" id="G7VGB7"/>
<dbReference type="eggNOG" id="arCOG09780">
    <property type="taxonomic scope" value="Archaea"/>
</dbReference>
<dbReference type="EMBL" id="CP003098">
    <property type="protein sequence ID" value="AET31828.1"/>
    <property type="molecule type" value="Genomic_DNA"/>
</dbReference>
<dbReference type="Pfam" id="PF07775">
    <property type="entry name" value="PaRep2b"/>
    <property type="match status" value="1"/>
</dbReference>
<reference evidence="2 3" key="1">
    <citation type="journal article" date="2012" name="J. Bacteriol.">
        <title>Complete genome sequence of strain 1860, a crenarchaeon of the genus pyrobaculum able to grow with various electron acceptors.</title>
        <authorList>
            <person name="Mardanov A.V."/>
            <person name="Gumerov V.M."/>
            <person name="Slobodkina G.B."/>
            <person name="Beletsky A.V."/>
            <person name="Bonch-Osmolovskaya E.A."/>
            <person name="Ravin N.V."/>
            <person name="Skryabin K.G."/>
        </authorList>
    </citation>
    <scope>NUCLEOTIDE SEQUENCE [LARGE SCALE GENOMIC DNA]</scope>
    <source>
        <strain evidence="2 3">1860</strain>
    </source>
</reference>
<dbReference type="KEGG" id="pyr:P186_0374"/>
<accession>G7VGB7</accession>
<proteinExistence type="predicted"/>
<protein>
    <submittedName>
        <fullName evidence="2">PaRep2b</fullName>
    </submittedName>
</protein>
<keyword evidence="3" id="KW-1185">Reference proteome</keyword>
<evidence type="ECO:0000313" key="2">
    <source>
        <dbReference type="EMBL" id="AET31828.1"/>
    </source>
</evidence>
<evidence type="ECO:0000313" key="3">
    <source>
        <dbReference type="Proteomes" id="UP000005867"/>
    </source>
</evidence>
<dbReference type="HOGENOM" id="CLU_638762_0_0_2"/>
<gene>
    <name evidence="2" type="ORF">P186_0374</name>
</gene>
<name>G7VGB7_9CREN</name>
<sequence>MFHTLVNVLRELMQGEQDAEKREVAKRRAVGMLLHDVLGDGTVTAKEVRLYVGGGEEDEVPAEDKVDLYYSLFKRIGYEPEMYKERGVVHIKLYGGEAKKFAREALPYLLALERMLEVVKSDEQIYSKVAKLTEMARAEKVKARVEGFTVGKRPRARLVVEADGAAAEYQIRLVKGSAVKLRFITTDRAEAERRIALLRAVGVRAEVKKECSRDVWYIDVSTNALAADSVHEEVRKAVVEFLKQCREAEALEEDAYRYLAGKFERGMPEWGEIRFSVKLTKDGTVVVQYRPSDPQSFNKAVNFLRELGMRDSCEGEWCFVHFTAREPEGGRPGHVYITADGLKYIGWLASRGDERAQWLKETLLKEAERKGVEVRERLEQYFREGEIWGSVKPPIEKEVEVEGKKVRVRVEEVEAWREKGEKKEHLVVRIRAKVVEGNSEVAVEKEAKFYKESGGRVYGYVNIHDNAEGGREADYARTAAVLEVLGIEEWSVTKERGKPKQIKLTGGALQKLMNLEPVCAALGICR</sequence>
<organism evidence="2 3">
    <name type="scientific">Pyrobaculum ferrireducens</name>
    <dbReference type="NCBI Taxonomy" id="1104324"/>
    <lineage>
        <taxon>Archaea</taxon>
        <taxon>Thermoproteota</taxon>
        <taxon>Thermoprotei</taxon>
        <taxon>Thermoproteales</taxon>
        <taxon>Thermoproteaceae</taxon>
        <taxon>Pyrobaculum</taxon>
    </lineage>
</organism>
<dbReference type="BioCyc" id="PSP1104324:GJSN-363-MONOMER"/>
<evidence type="ECO:0000259" key="1">
    <source>
        <dbReference type="Pfam" id="PF07775"/>
    </source>
</evidence>